<dbReference type="Proteomes" id="UP000618952">
    <property type="component" value="Unassembled WGS sequence"/>
</dbReference>
<dbReference type="PANTHER" id="PTHR43708">
    <property type="entry name" value="CONSERVED EXPRESSED OXIDOREDUCTASE (EUROFUNG)"/>
    <property type="match status" value="1"/>
</dbReference>
<keyword evidence="2" id="KW-0560">Oxidoreductase</keyword>
<dbReference type="Pfam" id="PF22725">
    <property type="entry name" value="GFO_IDH_MocA_C3"/>
    <property type="match status" value="1"/>
</dbReference>
<evidence type="ECO:0000256" key="2">
    <source>
        <dbReference type="ARBA" id="ARBA00023002"/>
    </source>
</evidence>
<dbReference type="Gene3D" id="3.40.50.720">
    <property type="entry name" value="NAD(P)-binding Rossmann-like Domain"/>
    <property type="match status" value="1"/>
</dbReference>
<evidence type="ECO:0000256" key="1">
    <source>
        <dbReference type="ARBA" id="ARBA00010928"/>
    </source>
</evidence>
<comment type="similarity">
    <text evidence="1">Belongs to the Gfo/Idh/MocA family.</text>
</comment>
<evidence type="ECO:0000259" key="4">
    <source>
        <dbReference type="Pfam" id="PF22725"/>
    </source>
</evidence>
<evidence type="ECO:0000259" key="3">
    <source>
        <dbReference type="Pfam" id="PF01408"/>
    </source>
</evidence>
<dbReference type="InterPro" id="IPR000683">
    <property type="entry name" value="Gfo/Idh/MocA-like_OxRdtase_N"/>
</dbReference>
<dbReference type="EMBL" id="JACLHY010000001">
    <property type="protein sequence ID" value="MBC8766919.1"/>
    <property type="molecule type" value="Genomic_DNA"/>
</dbReference>
<keyword evidence="6" id="KW-1185">Reference proteome</keyword>
<gene>
    <name evidence="5" type="ORF">H4O18_02835</name>
</gene>
<dbReference type="InterPro" id="IPR055170">
    <property type="entry name" value="GFO_IDH_MocA-like_dom"/>
</dbReference>
<protein>
    <submittedName>
        <fullName evidence="5">Gfo/Idh/MocA family oxidoreductase</fullName>
    </submittedName>
</protein>
<dbReference type="Gene3D" id="3.30.360.10">
    <property type="entry name" value="Dihydrodipicolinate Reductase, domain 2"/>
    <property type="match status" value="1"/>
</dbReference>
<feature type="domain" description="GFO/IDH/MocA-like oxidoreductase" evidence="4">
    <location>
        <begin position="125"/>
        <end position="241"/>
    </location>
</feature>
<comment type="caution">
    <text evidence="5">The sequence shown here is derived from an EMBL/GenBank/DDBJ whole genome shotgun (WGS) entry which is preliminary data.</text>
</comment>
<dbReference type="Pfam" id="PF01408">
    <property type="entry name" value="GFO_IDH_MocA"/>
    <property type="match status" value="1"/>
</dbReference>
<evidence type="ECO:0000313" key="5">
    <source>
        <dbReference type="EMBL" id="MBC8766919.1"/>
    </source>
</evidence>
<dbReference type="RefSeq" id="WP_187581575.1">
    <property type="nucleotide sequence ID" value="NZ_JACLHY010000001.1"/>
</dbReference>
<name>A0ABR7QII1_9FLAO</name>
<reference evidence="5 6" key="1">
    <citation type="submission" date="2020-08" db="EMBL/GenBank/DDBJ databases">
        <title>Arenibacter gaetbuli sp. nov., isolated from a sand dune.</title>
        <authorList>
            <person name="Park S."/>
            <person name="Yoon J.-H."/>
        </authorList>
    </citation>
    <scope>NUCLEOTIDE SEQUENCE [LARGE SCALE GENOMIC DNA]</scope>
    <source>
        <strain evidence="5 6">BSSL-BM3</strain>
    </source>
</reference>
<dbReference type="SUPFAM" id="SSF55347">
    <property type="entry name" value="Glyceraldehyde-3-phosphate dehydrogenase-like, C-terminal domain"/>
    <property type="match status" value="1"/>
</dbReference>
<dbReference type="PANTHER" id="PTHR43708:SF5">
    <property type="entry name" value="CONSERVED EXPRESSED OXIDOREDUCTASE (EUROFUNG)-RELATED"/>
    <property type="match status" value="1"/>
</dbReference>
<dbReference type="InterPro" id="IPR051317">
    <property type="entry name" value="Gfo/Idh/MocA_oxidoreduct"/>
</dbReference>
<evidence type="ECO:0000313" key="6">
    <source>
        <dbReference type="Proteomes" id="UP000618952"/>
    </source>
</evidence>
<dbReference type="InterPro" id="IPR036291">
    <property type="entry name" value="NAD(P)-bd_dom_sf"/>
</dbReference>
<proteinExistence type="inferred from homology"/>
<sequence length="303" mass="34924">MKVLIVGLGSIASKHIAALRIIDPNVEFYAMRSSINADSKKGIINLFSFDDLNGLEIDFAIISNPTSVHKETVDRLIPKKIPLFIEKPLFSKLGYEEVLQEIQNNKITTYVACNLRFLDCLKFTKNYIQGKRINEVNIYCGSYLPDWRPGIDYKTTYSANKKLGGGVHIDLIHEIDYAYWLFGKPQKVNKVFSNKSSLNIDAYDYANYMLGYATFNANIILNYFRRDPKRTLEIVCDDQTLTINILKNTVYHNQEIVCMSEKTIIDTYEDQLRFFINEVLAKDNKFNTANEAYKILKICLEND</sequence>
<organism evidence="5 6">
    <name type="scientific">Arenibacter arenosicollis</name>
    <dbReference type="NCBI Taxonomy" id="2762274"/>
    <lineage>
        <taxon>Bacteria</taxon>
        <taxon>Pseudomonadati</taxon>
        <taxon>Bacteroidota</taxon>
        <taxon>Flavobacteriia</taxon>
        <taxon>Flavobacteriales</taxon>
        <taxon>Flavobacteriaceae</taxon>
        <taxon>Arenibacter</taxon>
    </lineage>
</organism>
<feature type="domain" description="Gfo/Idh/MocA-like oxidoreductase N-terminal" evidence="3">
    <location>
        <begin position="1"/>
        <end position="94"/>
    </location>
</feature>
<dbReference type="SUPFAM" id="SSF51735">
    <property type="entry name" value="NAD(P)-binding Rossmann-fold domains"/>
    <property type="match status" value="1"/>
</dbReference>
<accession>A0ABR7QII1</accession>